<dbReference type="PROSITE" id="PS51192">
    <property type="entry name" value="HELICASE_ATP_BIND_1"/>
    <property type="match status" value="1"/>
</dbReference>
<dbReference type="Proteomes" id="UP001596109">
    <property type="component" value="Unassembled WGS sequence"/>
</dbReference>
<dbReference type="Pfam" id="PF22590">
    <property type="entry name" value="Cas3-like_C_2"/>
    <property type="match status" value="1"/>
</dbReference>
<name>A0ABW0TMU3_9BACL</name>
<dbReference type="NCBIfam" id="TIGR01596">
    <property type="entry name" value="cas3_HD"/>
    <property type="match status" value="1"/>
</dbReference>
<dbReference type="NCBIfam" id="TIGR01587">
    <property type="entry name" value="cas3_core"/>
    <property type="match status" value="1"/>
</dbReference>
<dbReference type="Pfam" id="PF01966">
    <property type="entry name" value="HD"/>
    <property type="match status" value="1"/>
</dbReference>
<dbReference type="PANTHER" id="PTHR47963:SF9">
    <property type="entry name" value="CRISPR-ASSOCIATED ENDONUCLEASE_HELICASE CAS3"/>
    <property type="match status" value="1"/>
</dbReference>
<evidence type="ECO:0000313" key="13">
    <source>
        <dbReference type="EMBL" id="MFC5590791.1"/>
    </source>
</evidence>
<dbReference type="InterPro" id="IPR027417">
    <property type="entry name" value="P-loop_NTPase"/>
</dbReference>
<evidence type="ECO:0000256" key="1">
    <source>
        <dbReference type="ARBA" id="ARBA00006847"/>
    </source>
</evidence>
<dbReference type="CDD" id="cd17930">
    <property type="entry name" value="DEXHc_cas3"/>
    <property type="match status" value="1"/>
</dbReference>
<keyword evidence="3" id="KW-0540">Nuclease</keyword>
<protein>
    <submittedName>
        <fullName evidence="13">CRISPR-associated helicase Cas3</fullName>
    </submittedName>
</protein>
<dbReference type="Gene3D" id="1.10.3210.30">
    <property type="match status" value="1"/>
</dbReference>
<dbReference type="InterPro" id="IPR038257">
    <property type="entry name" value="CRISPR-assoc_Cas3_HD_sf"/>
</dbReference>
<dbReference type="InterPro" id="IPR006474">
    <property type="entry name" value="Helicase_Cas3_CRISPR-ass_core"/>
</dbReference>
<keyword evidence="7" id="KW-0347">Helicase</keyword>
<dbReference type="PROSITE" id="PS51643">
    <property type="entry name" value="HD_CAS3"/>
    <property type="match status" value="1"/>
</dbReference>
<feature type="domain" description="Helicase C-terminal" evidence="11">
    <location>
        <begin position="493"/>
        <end position="652"/>
    </location>
</feature>
<keyword evidence="6" id="KW-0378">Hydrolase</keyword>
<evidence type="ECO:0000256" key="3">
    <source>
        <dbReference type="ARBA" id="ARBA00022722"/>
    </source>
</evidence>
<evidence type="ECO:0000256" key="5">
    <source>
        <dbReference type="ARBA" id="ARBA00022741"/>
    </source>
</evidence>
<feature type="domain" description="Helicase ATP-binding" evidence="10">
    <location>
        <begin position="286"/>
        <end position="467"/>
    </location>
</feature>
<evidence type="ECO:0000256" key="4">
    <source>
        <dbReference type="ARBA" id="ARBA00022723"/>
    </source>
</evidence>
<dbReference type="Pfam" id="PF00270">
    <property type="entry name" value="DEAD"/>
    <property type="match status" value="1"/>
</dbReference>
<dbReference type="SMART" id="SM00490">
    <property type="entry name" value="HELICc"/>
    <property type="match status" value="1"/>
</dbReference>
<dbReference type="InterPro" id="IPR014001">
    <property type="entry name" value="Helicase_ATP-bd"/>
</dbReference>
<evidence type="ECO:0000256" key="8">
    <source>
        <dbReference type="ARBA" id="ARBA00022840"/>
    </source>
</evidence>
<organism evidence="13 14">
    <name type="scientific">Sporosarcina soli</name>
    <dbReference type="NCBI Taxonomy" id="334736"/>
    <lineage>
        <taxon>Bacteria</taxon>
        <taxon>Bacillati</taxon>
        <taxon>Bacillota</taxon>
        <taxon>Bacilli</taxon>
        <taxon>Bacillales</taxon>
        <taxon>Caryophanaceae</taxon>
        <taxon>Sporosarcina</taxon>
    </lineage>
</organism>
<dbReference type="InterPro" id="IPR011545">
    <property type="entry name" value="DEAD/DEAH_box_helicase_dom"/>
</dbReference>
<evidence type="ECO:0000256" key="9">
    <source>
        <dbReference type="ARBA" id="ARBA00023118"/>
    </source>
</evidence>
<dbReference type="PANTHER" id="PTHR47963">
    <property type="entry name" value="DEAD-BOX ATP-DEPENDENT RNA HELICASE 47, MITOCHONDRIAL"/>
    <property type="match status" value="1"/>
</dbReference>
<comment type="caution">
    <text evidence="13">The sequence shown here is derived from an EMBL/GenBank/DDBJ whole genome shotgun (WGS) entry which is preliminary data.</text>
</comment>
<dbReference type="SUPFAM" id="SSF52540">
    <property type="entry name" value="P-loop containing nucleoside triphosphate hydrolases"/>
    <property type="match status" value="1"/>
</dbReference>
<sequence length="813" mass="92969">MIAHMRKSDLKIQTVQEHLESVASLAKEYGKKAGFAAMAELAGFLHDAGKNAKAFSTYIDNAVKETGEPLERIDHSTAGAKYLYERYYAESPKTQADMMSNLVIEMIGMVILSHHSGLQNFMQPDGSQSDFFRRVCREDLPYYEEVCTEFLSIRGNEERVEELYQASVKEMQSFSTHLRQLLQNYPNRSKDEKTSPFIFNSLAMKYIFSCLIDADRTDSRRFDEGDTSDLHESNQDFFEESYGHVMEQVRKWESDLDASKPINKLRTEMSEQCDKTAEFPSFIYQLSIPTGGGKTYASLRYALKHAKLKEKDRIIYVVPFTTILEQNADAVREIINNKNKVLEHHANVIDDVASEDEPDYYRQEAQKKMQLARDNWDHPIIFTTMVQFLDTFYAKGTRKARRLHNLTNAVIVFDEVQSAPIKHLPLFNSAVNFLHHFGGSSIILCTATQPSLTKTAYPLLMDGSKEIVKELPDVVKAFERVSIESKVENEGWTAEQICDFTMEEMEDKESVLIILNTKKAVLNAYQQLKEIPGYTVYHLSTSMCPQHRKDILEEVRKKLKLPNEKVICVSTQLIEAGVDISFECVIRSLAGLDSIAQAAGRCNRHGEHEKGKVYIIRAKDEELSRLPEIELGQKVTEEDVLSRGELAEDLLSPAAIQTYFDFYLKKAEREIKMTDKNLDVGLIELLDRSRKYLDVIPRDHPKTFMSSMYKTLESHFEVIEAPTTAILVPYGEGKELINNLNEDIRDYDKLNDYLKKAQQYSVNVYRHTLQALASEGLIVSLYNDSIYALKDSGYHDEYGLEMKGEGGLSQLLF</sequence>
<keyword evidence="14" id="KW-1185">Reference proteome</keyword>
<evidence type="ECO:0000256" key="6">
    <source>
        <dbReference type="ARBA" id="ARBA00022801"/>
    </source>
</evidence>
<keyword evidence="9" id="KW-0051">Antiviral defense</keyword>
<dbReference type="InterPro" id="IPR054712">
    <property type="entry name" value="Cas3-like_dom"/>
</dbReference>
<comment type="similarity">
    <text evidence="1">In the N-terminal section; belongs to the CRISPR-associated nuclease Cas3-HD family.</text>
</comment>
<evidence type="ECO:0000259" key="11">
    <source>
        <dbReference type="PROSITE" id="PS51194"/>
    </source>
</evidence>
<keyword evidence="8" id="KW-0067">ATP-binding</keyword>
<dbReference type="InterPro" id="IPR050547">
    <property type="entry name" value="DEAD_box_RNA_helicases"/>
</dbReference>
<keyword evidence="5" id="KW-0547">Nucleotide-binding</keyword>
<feature type="domain" description="HD Cas3-type" evidence="12">
    <location>
        <begin position="8"/>
        <end position="217"/>
    </location>
</feature>
<evidence type="ECO:0000259" key="12">
    <source>
        <dbReference type="PROSITE" id="PS51643"/>
    </source>
</evidence>
<evidence type="ECO:0000256" key="2">
    <source>
        <dbReference type="ARBA" id="ARBA00009046"/>
    </source>
</evidence>
<dbReference type="InterPro" id="IPR006674">
    <property type="entry name" value="HD_domain"/>
</dbReference>
<reference evidence="14" key="1">
    <citation type="journal article" date="2019" name="Int. J. Syst. Evol. Microbiol.">
        <title>The Global Catalogue of Microorganisms (GCM) 10K type strain sequencing project: providing services to taxonomists for standard genome sequencing and annotation.</title>
        <authorList>
            <consortium name="The Broad Institute Genomics Platform"/>
            <consortium name="The Broad Institute Genome Sequencing Center for Infectious Disease"/>
            <person name="Wu L."/>
            <person name="Ma J."/>
        </authorList>
    </citation>
    <scope>NUCLEOTIDE SEQUENCE [LARGE SCALE GENOMIC DNA]</scope>
    <source>
        <strain evidence="14">CGMCC 4.1434</strain>
    </source>
</reference>
<evidence type="ECO:0000259" key="10">
    <source>
        <dbReference type="PROSITE" id="PS51192"/>
    </source>
</evidence>
<gene>
    <name evidence="13" type="primary">cas3</name>
    <name evidence="13" type="ORF">ACFPRA_17970</name>
</gene>
<dbReference type="SUPFAM" id="SSF109604">
    <property type="entry name" value="HD-domain/PDEase-like"/>
    <property type="match status" value="1"/>
</dbReference>
<dbReference type="PROSITE" id="PS51194">
    <property type="entry name" value="HELICASE_CTER"/>
    <property type="match status" value="1"/>
</dbReference>
<evidence type="ECO:0000313" key="14">
    <source>
        <dbReference type="Proteomes" id="UP001596109"/>
    </source>
</evidence>
<dbReference type="SMART" id="SM00487">
    <property type="entry name" value="DEXDc"/>
    <property type="match status" value="1"/>
</dbReference>
<dbReference type="Gene3D" id="3.40.50.300">
    <property type="entry name" value="P-loop containing nucleotide triphosphate hydrolases"/>
    <property type="match status" value="2"/>
</dbReference>
<dbReference type="EMBL" id="JBHSNO010000009">
    <property type="protein sequence ID" value="MFC5590791.1"/>
    <property type="molecule type" value="Genomic_DNA"/>
</dbReference>
<evidence type="ECO:0000256" key="7">
    <source>
        <dbReference type="ARBA" id="ARBA00022806"/>
    </source>
</evidence>
<dbReference type="InterPro" id="IPR001650">
    <property type="entry name" value="Helicase_C-like"/>
</dbReference>
<comment type="similarity">
    <text evidence="2">In the central section; belongs to the CRISPR-associated helicase Cas3 family.</text>
</comment>
<dbReference type="CDD" id="cd09641">
    <property type="entry name" value="Cas3''_I"/>
    <property type="match status" value="1"/>
</dbReference>
<keyword evidence="4" id="KW-0479">Metal-binding</keyword>
<dbReference type="RefSeq" id="WP_381437774.1">
    <property type="nucleotide sequence ID" value="NZ_JBHSNO010000009.1"/>
</dbReference>
<dbReference type="InterPro" id="IPR006483">
    <property type="entry name" value="CRISPR-assoc_Cas3_HD"/>
</dbReference>
<proteinExistence type="inferred from homology"/>
<accession>A0ABW0TMU3</accession>